<name>A0A9J6QK42_9FIRM</name>
<feature type="transmembrane region" description="Helical" evidence="1">
    <location>
        <begin position="35"/>
        <end position="58"/>
    </location>
</feature>
<gene>
    <name evidence="3" type="ORF">OBO34_03905</name>
</gene>
<dbReference type="InterPro" id="IPR040599">
    <property type="entry name" value="PilJ_C"/>
</dbReference>
<evidence type="ECO:0000256" key="1">
    <source>
        <dbReference type="SAM" id="Phobius"/>
    </source>
</evidence>
<dbReference type="SUPFAM" id="SSF54523">
    <property type="entry name" value="Pili subunits"/>
    <property type="match status" value="1"/>
</dbReference>
<dbReference type="Pfam" id="PF07963">
    <property type="entry name" value="N_methyl"/>
    <property type="match status" value="1"/>
</dbReference>
<protein>
    <submittedName>
        <fullName evidence="3">Prepilin-type N-terminal cleavage/methylation domain-containing protein</fullName>
    </submittedName>
</protein>
<dbReference type="EMBL" id="JAOSHN010000001">
    <property type="protein sequence ID" value="MCU7377497.1"/>
    <property type="molecule type" value="Genomic_DNA"/>
</dbReference>
<evidence type="ECO:0000259" key="2">
    <source>
        <dbReference type="Pfam" id="PF18223"/>
    </source>
</evidence>
<dbReference type="AlphaFoldDB" id="A0A9J6QK42"/>
<comment type="caution">
    <text evidence="3">The sequence shown here is derived from an EMBL/GenBank/DDBJ whole genome shotgun (WGS) entry which is preliminary data.</text>
</comment>
<keyword evidence="1" id="KW-0472">Membrane</keyword>
<keyword evidence="1" id="KW-1133">Transmembrane helix</keyword>
<feature type="domain" description="Pilin PilJ C-terminal" evidence="2">
    <location>
        <begin position="170"/>
        <end position="251"/>
    </location>
</feature>
<dbReference type="RefSeq" id="WP_253020821.1">
    <property type="nucleotide sequence ID" value="NZ_JAOSHN010000001.1"/>
</dbReference>
<dbReference type="Pfam" id="PF18223">
    <property type="entry name" value="PilJ_C"/>
    <property type="match status" value="1"/>
</dbReference>
<sequence length="285" mass="31709">MKENDRNIAGLIMIAWIFPKEAGFDMERRKDSRGFTLVEVIVVLVILAILAAILIPAYTGYIKKTEKTKCAIQRGDLEKKFIAMFNYDPQIRSCTTTADVIKITGTNVAKYMLDNGYYEGETKCPVYDQDYEFKLIPSGAGYRGEFTCGCAADEFSKFAAAVKKAAEELNNSGKDSELIRNVYKAYGSLPKVSETELASTGYDGKTMYWRPYQLGNGNIIYFANLSPYSEGNPQGSWNAGIIKVNGEVYSTGGKETNIADAKNYKGKDIDHFVDEYLAGKGFKKK</sequence>
<evidence type="ECO:0000313" key="3">
    <source>
        <dbReference type="EMBL" id="MCU7377497.1"/>
    </source>
</evidence>
<reference evidence="3" key="1">
    <citation type="submission" date="2022-09" db="EMBL/GenBank/DDBJ databases">
        <title>Culturomic study of gut microbiota in children with autism spectrum disorder.</title>
        <authorList>
            <person name="Efimov B.A."/>
            <person name="Chaplin A.V."/>
            <person name="Sokolova S.R."/>
            <person name="Pikina A.P."/>
            <person name="Korzhanova M."/>
            <person name="Belova V."/>
            <person name="Korostin D."/>
        </authorList>
    </citation>
    <scope>NUCLEOTIDE SEQUENCE</scope>
    <source>
        <strain evidence="3">ASD5510</strain>
    </source>
</reference>
<keyword evidence="4" id="KW-1185">Reference proteome</keyword>
<evidence type="ECO:0000313" key="4">
    <source>
        <dbReference type="Proteomes" id="UP001065549"/>
    </source>
</evidence>
<accession>A0A9J6QK42</accession>
<organism evidence="3 4">
    <name type="scientific">Hominibacterium faecale</name>
    <dbReference type="NCBI Taxonomy" id="2839743"/>
    <lineage>
        <taxon>Bacteria</taxon>
        <taxon>Bacillati</taxon>
        <taxon>Bacillota</taxon>
        <taxon>Clostridia</taxon>
        <taxon>Peptostreptococcales</taxon>
        <taxon>Anaerovoracaceae</taxon>
        <taxon>Hominibacterium</taxon>
    </lineage>
</organism>
<dbReference type="Proteomes" id="UP001065549">
    <property type="component" value="Unassembled WGS sequence"/>
</dbReference>
<dbReference type="InterPro" id="IPR012902">
    <property type="entry name" value="N_methyl_site"/>
</dbReference>
<dbReference type="InterPro" id="IPR045584">
    <property type="entry name" value="Pilin-like"/>
</dbReference>
<proteinExistence type="predicted"/>
<keyword evidence="1" id="KW-0812">Transmembrane</keyword>
<dbReference type="Gene3D" id="3.30.700.10">
    <property type="entry name" value="Glycoprotein, Type 4 Pilin"/>
    <property type="match status" value="1"/>
</dbReference>
<dbReference type="PROSITE" id="PS00409">
    <property type="entry name" value="PROKAR_NTER_METHYL"/>
    <property type="match status" value="1"/>
</dbReference>
<dbReference type="NCBIfam" id="TIGR02532">
    <property type="entry name" value="IV_pilin_GFxxxE"/>
    <property type="match status" value="1"/>
</dbReference>